<protein>
    <submittedName>
        <fullName evidence="2">Uncharacterized protein LOC107022911</fullName>
    </submittedName>
</protein>
<dbReference type="Proteomes" id="UP000694930">
    <property type="component" value="Chromosome 6"/>
</dbReference>
<dbReference type="PANTHER" id="PTHR45763">
    <property type="entry name" value="HYDROLASE, ALPHA/BETA FOLD FAMILY PROTEIN, EXPRESSED-RELATED"/>
    <property type="match status" value="1"/>
</dbReference>
<name>A0ABM1H1A5_SOLPN</name>
<gene>
    <name evidence="2" type="primary">LOC107022911</name>
</gene>
<evidence type="ECO:0000313" key="2">
    <source>
        <dbReference type="RefSeq" id="XP_015078969.1"/>
    </source>
</evidence>
<dbReference type="Gene3D" id="3.40.50.1820">
    <property type="entry name" value="alpha/beta hydrolase"/>
    <property type="match status" value="1"/>
</dbReference>
<dbReference type="SUPFAM" id="SSF53474">
    <property type="entry name" value="alpha/beta-Hydrolases"/>
    <property type="match status" value="1"/>
</dbReference>
<accession>A0ABM1H1A5</accession>
<dbReference type="PANTHER" id="PTHR45763:SF28">
    <property type="entry name" value="ALPHA_BETA-HYDROLASES SUPERFAMILY PROTEIN"/>
    <property type="match status" value="1"/>
</dbReference>
<proteinExistence type="predicted"/>
<dbReference type="RefSeq" id="XP_015078969.1">
    <property type="nucleotide sequence ID" value="XM_015223483.2"/>
</dbReference>
<sequence>MQLRVVVAFLVLLWISFVEIHLKRIRIQILSLVRLNRCNQTQDRCKLQSSSKRIKLKDGRYLAYRERGVPLDKSIYRIITVHGLHSTKEVDVLATQEVLEEMSIYMVQYDRAGYWESDQNIKRSVESEACDIEELADQLQIGSKFYIISNSAGSYPTWNCLRRIPHRLKGVAFIAPMINYKWNSLPRNLIKYDHTNKLARIIYWLCCHYPELLYSICTQQFNGVPLCTASLFTKKDKQVAGDENREQSYNMKLYPTQNDFEYSVLQDFMVAQGNWEFDPLELENPFPENESSVHIWHGNMDDVVPISLQRYVSKRLPWIHYHEIPDVSHDFWQVGPVSEPVLRSFLLGQQHPHPSLQVVIQD</sequence>
<reference evidence="1" key="1">
    <citation type="journal article" date="2014" name="Nat. Genet.">
        <title>The genome of the stress-tolerant wild tomato species Solanum pennellii.</title>
        <authorList>
            <person name="Bolger A."/>
            <person name="Scossa F."/>
            <person name="Bolger M.E."/>
            <person name="Lanz C."/>
            <person name="Maumus F."/>
            <person name="Tohge T."/>
            <person name="Quesneville H."/>
            <person name="Alseekh S."/>
            <person name="Sorensen I."/>
            <person name="Lichtenstein G."/>
            <person name="Fich E.A."/>
            <person name="Conte M."/>
            <person name="Keller H."/>
            <person name="Schneeberger K."/>
            <person name="Schwacke R."/>
            <person name="Ofner I."/>
            <person name="Vrebalov J."/>
            <person name="Xu Y."/>
            <person name="Osorio S."/>
            <person name="Aflitos S.A."/>
            <person name="Schijlen E."/>
            <person name="Jimenez-Gomez J.M."/>
            <person name="Ryngajllo M."/>
            <person name="Kimura S."/>
            <person name="Kumar R."/>
            <person name="Koenig D."/>
            <person name="Headland L.R."/>
            <person name="Maloof J.N."/>
            <person name="Sinha N."/>
            <person name="van Ham R.C."/>
            <person name="Lankhorst R.K."/>
            <person name="Mao L."/>
            <person name="Vogel A."/>
            <person name="Arsova B."/>
            <person name="Panstruga R."/>
            <person name="Fei Z."/>
            <person name="Rose J.K."/>
            <person name="Zamir D."/>
            <person name="Carrari F."/>
            <person name="Giovannoni J.J."/>
            <person name="Weigel D."/>
            <person name="Usadel B."/>
            <person name="Fernie A.R."/>
        </authorList>
    </citation>
    <scope>NUCLEOTIDE SEQUENCE [LARGE SCALE GENOMIC DNA]</scope>
    <source>
        <strain evidence="1">cv. LA0716</strain>
    </source>
</reference>
<keyword evidence="1" id="KW-1185">Reference proteome</keyword>
<organism evidence="1 2">
    <name type="scientific">Solanum pennellii</name>
    <name type="common">Tomato</name>
    <name type="synonym">Lycopersicon pennellii</name>
    <dbReference type="NCBI Taxonomy" id="28526"/>
    <lineage>
        <taxon>Eukaryota</taxon>
        <taxon>Viridiplantae</taxon>
        <taxon>Streptophyta</taxon>
        <taxon>Embryophyta</taxon>
        <taxon>Tracheophyta</taxon>
        <taxon>Spermatophyta</taxon>
        <taxon>Magnoliopsida</taxon>
        <taxon>eudicotyledons</taxon>
        <taxon>Gunneridae</taxon>
        <taxon>Pentapetalae</taxon>
        <taxon>asterids</taxon>
        <taxon>lamiids</taxon>
        <taxon>Solanales</taxon>
        <taxon>Solanaceae</taxon>
        <taxon>Solanoideae</taxon>
        <taxon>Solaneae</taxon>
        <taxon>Solanum</taxon>
        <taxon>Solanum subgen. Lycopersicon</taxon>
    </lineage>
</organism>
<evidence type="ECO:0000313" key="1">
    <source>
        <dbReference type="Proteomes" id="UP000694930"/>
    </source>
</evidence>
<dbReference type="GeneID" id="107022911"/>
<dbReference type="InterPro" id="IPR029058">
    <property type="entry name" value="AB_hydrolase_fold"/>
</dbReference>
<reference evidence="2" key="2">
    <citation type="submission" date="2025-08" db="UniProtKB">
        <authorList>
            <consortium name="RefSeq"/>
        </authorList>
    </citation>
    <scope>IDENTIFICATION</scope>
</reference>